<dbReference type="Proteomes" id="UP000825729">
    <property type="component" value="Unassembled WGS sequence"/>
</dbReference>
<reference evidence="1 2" key="1">
    <citation type="submission" date="2021-07" db="EMBL/GenBank/DDBJ databases">
        <title>The Aristolochia fimbriata genome: insights into angiosperm evolution, floral development and chemical biosynthesis.</title>
        <authorList>
            <person name="Jiao Y."/>
        </authorList>
    </citation>
    <scope>NUCLEOTIDE SEQUENCE [LARGE SCALE GENOMIC DNA]</scope>
    <source>
        <strain evidence="1">IBCAS-2021</strain>
        <tissue evidence="1">Leaf</tissue>
    </source>
</reference>
<dbReference type="AlphaFoldDB" id="A0AAV7DP19"/>
<evidence type="ECO:0000313" key="1">
    <source>
        <dbReference type="EMBL" id="KAG9438308.1"/>
    </source>
</evidence>
<comment type="caution">
    <text evidence="1">The sequence shown here is derived from an EMBL/GenBank/DDBJ whole genome shotgun (WGS) entry which is preliminary data.</text>
</comment>
<keyword evidence="2" id="KW-1185">Reference proteome</keyword>
<accession>A0AAV7DP19</accession>
<proteinExistence type="predicted"/>
<evidence type="ECO:0000313" key="2">
    <source>
        <dbReference type="Proteomes" id="UP000825729"/>
    </source>
</evidence>
<name>A0AAV7DP19_ARIFI</name>
<protein>
    <submittedName>
        <fullName evidence="1">Uncharacterized protein</fullName>
    </submittedName>
</protein>
<gene>
    <name evidence="1" type="ORF">H6P81_021749</name>
</gene>
<organism evidence="1 2">
    <name type="scientific">Aristolochia fimbriata</name>
    <name type="common">White veined hardy Dutchman's pipe vine</name>
    <dbReference type="NCBI Taxonomy" id="158543"/>
    <lineage>
        <taxon>Eukaryota</taxon>
        <taxon>Viridiplantae</taxon>
        <taxon>Streptophyta</taxon>
        <taxon>Embryophyta</taxon>
        <taxon>Tracheophyta</taxon>
        <taxon>Spermatophyta</taxon>
        <taxon>Magnoliopsida</taxon>
        <taxon>Magnoliidae</taxon>
        <taxon>Piperales</taxon>
        <taxon>Aristolochiaceae</taxon>
        <taxon>Aristolochia</taxon>
    </lineage>
</organism>
<dbReference type="EMBL" id="JAINDJ010000199">
    <property type="protein sequence ID" value="KAG9438308.1"/>
    <property type="molecule type" value="Genomic_DNA"/>
</dbReference>
<sequence>MSPPSGTRKHFGVTGDRAACFHVLAHMREKDNFTSISPATGSLIVYRPSCSSRMAHVGSLSVLRVEKTFDMGVQDPGPNQCSELPEMRQSARRFKPGNSFSLGEIPKHRPLPAAGLEFSSSRKQSAPYRKTRGKTDGLLSFSVQKTEQILNKTASCENTWHGWASVVHFSKMKKGDIAETGILCIQPSFFFPPPSRLSPTSKSDGFQCEGSIERHGESLVPLPERSFSRFHIAEACSFREGVSYFIPQPRREHTQIVLMVSLAKETSTKVWLMNRDRAIRKVIDGRSPSGSDYRGCGGSFSAGRRDGRTVV</sequence>